<dbReference type="OrthoDB" id="1872861at2759"/>
<dbReference type="EMBL" id="JABFUD020000013">
    <property type="protein sequence ID" value="KAI5071575.1"/>
    <property type="molecule type" value="Genomic_DNA"/>
</dbReference>
<sequence length="345" mass="37732">MMGIHLLLCFVLISTLPSLHAWKSLTPPAGNSLAIKTKTRDGQQFYRCEDGDWLLDSAYATLVDFYDPNQVVGNYSWAKNADDPHFSGTWYLLNNAGDHAESGDLASLVAGKEFMTATSPNPRDLPDFLALASKHENGGEASLVSYISRVKTKGGVPLNDGACQYEDKLIKLPFQAEFHFWKQDLVPPNTPPALTVVSDRAIQGVFGQGIITYMFNGLTWMQQGVSAELYDVPGGKIVGSYFIKPTVDYKGGSSCWHFDGPNGFEVVGKHARNPVTVTPGCLPWSLNEITTSSQKSSMFGDYSHVQMVSTTGGLPPTTIATEPTVGQVHKSSFTAIYWFYCKSSF</sequence>
<dbReference type="PANTHER" id="PTHR35567:SF1">
    <property type="entry name" value="CONSERVED FUNGAL PROTEIN (AFU_ORTHOLOGUE AFUA_1G14230)"/>
    <property type="match status" value="1"/>
</dbReference>
<feature type="chain" id="PRO_5039313169" evidence="1">
    <location>
        <begin position="22"/>
        <end position="345"/>
    </location>
</feature>
<name>A0A9D4ZFR4_ADICA</name>
<dbReference type="AlphaFoldDB" id="A0A9D4ZFR4"/>
<evidence type="ECO:0000313" key="3">
    <source>
        <dbReference type="Proteomes" id="UP000886520"/>
    </source>
</evidence>
<comment type="caution">
    <text evidence="2">The sequence shown here is derived from an EMBL/GenBank/DDBJ whole genome shotgun (WGS) entry which is preliminary data.</text>
</comment>
<proteinExistence type="predicted"/>
<evidence type="ECO:0000313" key="2">
    <source>
        <dbReference type="EMBL" id="KAI5071575.1"/>
    </source>
</evidence>
<evidence type="ECO:0000256" key="1">
    <source>
        <dbReference type="SAM" id="SignalP"/>
    </source>
</evidence>
<protein>
    <submittedName>
        <fullName evidence="2">Uncharacterized protein</fullName>
    </submittedName>
</protein>
<keyword evidence="3" id="KW-1185">Reference proteome</keyword>
<feature type="signal peptide" evidence="1">
    <location>
        <begin position="1"/>
        <end position="21"/>
    </location>
</feature>
<dbReference type="Pfam" id="PF11937">
    <property type="entry name" value="DUF3455"/>
    <property type="match status" value="2"/>
</dbReference>
<dbReference type="Proteomes" id="UP000886520">
    <property type="component" value="Chromosome 13"/>
</dbReference>
<keyword evidence="1" id="KW-0732">Signal</keyword>
<organism evidence="2 3">
    <name type="scientific">Adiantum capillus-veneris</name>
    <name type="common">Maidenhair fern</name>
    <dbReference type="NCBI Taxonomy" id="13818"/>
    <lineage>
        <taxon>Eukaryota</taxon>
        <taxon>Viridiplantae</taxon>
        <taxon>Streptophyta</taxon>
        <taxon>Embryophyta</taxon>
        <taxon>Tracheophyta</taxon>
        <taxon>Polypodiopsida</taxon>
        <taxon>Polypodiidae</taxon>
        <taxon>Polypodiales</taxon>
        <taxon>Pteridineae</taxon>
        <taxon>Pteridaceae</taxon>
        <taxon>Vittarioideae</taxon>
        <taxon>Adiantum</taxon>
    </lineage>
</organism>
<dbReference type="PANTHER" id="PTHR35567">
    <property type="entry name" value="MALATE DEHYDROGENASE (AFU_ORTHOLOGUE AFUA_2G13800)"/>
    <property type="match status" value="1"/>
</dbReference>
<dbReference type="InterPro" id="IPR021851">
    <property type="entry name" value="DUF3455"/>
</dbReference>
<gene>
    <name evidence="2" type="ORF">GOP47_0013826</name>
</gene>
<reference evidence="2" key="1">
    <citation type="submission" date="2021-01" db="EMBL/GenBank/DDBJ databases">
        <title>Adiantum capillus-veneris genome.</title>
        <authorList>
            <person name="Fang Y."/>
            <person name="Liao Q."/>
        </authorList>
    </citation>
    <scope>NUCLEOTIDE SEQUENCE</scope>
    <source>
        <strain evidence="2">H3</strain>
        <tissue evidence="2">Leaf</tissue>
    </source>
</reference>
<accession>A0A9D4ZFR4</accession>